<accession>A0AAX6HAJ1</accession>
<feature type="compositionally biased region" description="Basic residues" evidence="1">
    <location>
        <begin position="52"/>
        <end position="81"/>
    </location>
</feature>
<dbReference type="InterPro" id="IPR057059">
    <property type="entry name" value="LTI65/LTI78_PGEED"/>
</dbReference>
<feature type="domain" description="LTI65/LTI78 PGEED repeat" evidence="2">
    <location>
        <begin position="260"/>
        <end position="287"/>
    </location>
</feature>
<organism evidence="4 5">
    <name type="scientific">Iris pallida</name>
    <name type="common">Sweet iris</name>
    <dbReference type="NCBI Taxonomy" id="29817"/>
    <lineage>
        <taxon>Eukaryota</taxon>
        <taxon>Viridiplantae</taxon>
        <taxon>Streptophyta</taxon>
        <taxon>Embryophyta</taxon>
        <taxon>Tracheophyta</taxon>
        <taxon>Spermatophyta</taxon>
        <taxon>Magnoliopsida</taxon>
        <taxon>Liliopsida</taxon>
        <taxon>Asparagales</taxon>
        <taxon>Iridaceae</taxon>
        <taxon>Iridoideae</taxon>
        <taxon>Irideae</taxon>
        <taxon>Iris</taxon>
    </lineage>
</organism>
<sequence length="394" mass="43575">MAEKQVLRHVENPTGEHLPSVDEAHETHVHWSTPVVPVSAKSCDHEDEHEHHHEHHHKKSILGKVKHKAKKWRQTLTKKKHGHEEDCSPTSTCSSAASASLDEHDEAEEADPEYHGAPMYESETAPSAYKDNSPKAPNLKVHHRSATPAKEPQVPHTHEADKSPVLHHLDSFKETSHNSTAQATADKVVAEFRAKQGRTINTNEPGNNKTLSATATEMLTPSYNLGSDATHMIASKIQSPRARDEIGAKMMWDKSVQRSLSVKEYLRNKLEPGEEDRALSEVITEAMSPRKAGPRQGGETSVVEKVRRALSQLLGNEEMMGTKPTQVNIRPHQGLKPLQAPERSHQNSPPVPLSGYVPLSSYICEGASRPIPVSTNSYAEVEELGGRRLQAYAN</sequence>
<evidence type="ECO:0000259" key="2">
    <source>
        <dbReference type="Pfam" id="PF23399"/>
    </source>
</evidence>
<dbReference type="Proteomes" id="UP001140949">
    <property type="component" value="Unassembled WGS sequence"/>
</dbReference>
<feature type="compositionally biased region" description="Low complexity" evidence="1">
    <location>
        <begin position="88"/>
        <end position="100"/>
    </location>
</feature>
<name>A0AAX6HAJ1_IRIPA</name>
<dbReference type="InterPro" id="IPR037491">
    <property type="entry name" value="LTI78/LTI65"/>
</dbReference>
<evidence type="ECO:0000313" key="4">
    <source>
        <dbReference type="EMBL" id="KAJ6838036.1"/>
    </source>
</evidence>
<feature type="region of interest" description="Disordered" evidence="1">
    <location>
        <begin position="45"/>
        <end position="160"/>
    </location>
</feature>
<dbReference type="EMBL" id="JANAVB010010999">
    <property type="protein sequence ID" value="KAJ6838036.1"/>
    <property type="molecule type" value="Genomic_DNA"/>
</dbReference>
<reference evidence="4" key="1">
    <citation type="journal article" date="2023" name="GigaByte">
        <title>Genome assembly of the bearded iris, Iris pallida Lam.</title>
        <authorList>
            <person name="Bruccoleri R.E."/>
            <person name="Oakeley E.J."/>
            <person name="Faust A.M.E."/>
            <person name="Altorfer M."/>
            <person name="Dessus-Babus S."/>
            <person name="Burckhardt D."/>
            <person name="Oertli M."/>
            <person name="Naumann U."/>
            <person name="Petersen F."/>
            <person name="Wong J."/>
        </authorList>
    </citation>
    <scope>NUCLEOTIDE SEQUENCE</scope>
    <source>
        <strain evidence="4">GSM-AAB239-AS_SAM_17_03QT</strain>
    </source>
</reference>
<dbReference type="Pfam" id="PF23399">
    <property type="entry name" value="LTI65_PGEED"/>
    <property type="match status" value="1"/>
</dbReference>
<evidence type="ECO:0000256" key="1">
    <source>
        <dbReference type="SAM" id="MobiDB-lite"/>
    </source>
</evidence>
<dbReference type="PANTHER" id="PTHR33836">
    <property type="entry name" value="LOW-TEMPERATURE-INDUCED 65 KDA PROTEIN-RELATED"/>
    <property type="match status" value="1"/>
</dbReference>
<comment type="caution">
    <text evidence="4">The sequence shown here is derived from an EMBL/GenBank/DDBJ whole genome shotgun (WGS) entry which is preliminary data.</text>
</comment>
<dbReference type="InterPro" id="IPR056605">
    <property type="entry name" value="LTI65_LTI78_N"/>
</dbReference>
<protein>
    <submittedName>
        <fullName evidence="4">Low-temperature-induced 65 kDa protein-like</fullName>
    </submittedName>
</protein>
<dbReference type="AlphaFoldDB" id="A0AAX6HAJ1"/>
<keyword evidence="5" id="KW-1185">Reference proteome</keyword>
<dbReference type="GO" id="GO:0009737">
    <property type="term" value="P:response to abscisic acid"/>
    <property type="evidence" value="ECO:0007669"/>
    <property type="project" value="InterPro"/>
</dbReference>
<dbReference type="PANTHER" id="PTHR33836:SF7">
    <property type="entry name" value="LOW-TEMPERATURE-INDUCED PROTEIN"/>
    <property type="match status" value="1"/>
</dbReference>
<proteinExistence type="predicted"/>
<dbReference type="Pfam" id="PF23403">
    <property type="entry name" value="LTI65_LTI78_N"/>
    <property type="match status" value="1"/>
</dbReference>
<evidence type="ECO:0000259" key="3">
    <source>
        <dbReference type="Pfam" id="PF23403"/>
    </source>
</evidence>
<feature type="domain" description="LTI65/LTI78 N-terminal" evidence="3">
    <location>
        <begin position="54"/>
        <end position="124"/>
    </location>
</feature>
<evidence type="ECO:0000313" key="5">
    <source>
        <dbReference type="Proteomes" id="UP001140949"/>
    </source>
</evidence>
<gene>
    <name evidence="4" type="ORF">M6B38_322345</name>
</gene>
<reference evidence="4" key="2">
    <citation type="submission" date="2023-04" db="EMBL/GenBank/DDBJ databases">
        <authorList>
            <person name="Bruccoleri R.E."/>
            <person name="Oakeley E.J."/>
            <person name="Faust A.-M."/>
            <person name="Dessus-Babus S."/>
            <person name="Altorfer M."/>
            <person name="Burckhardt D."/>
            <person name="Oertli M."/>
            <person name="Naumann U."/>
            <person name="Petersen F."/>
            <person name="Wong J."/>
        </authorList>
    </citation>
    <scope>NUCLEOTIDE SEQUENCE</scope>
    <source>
        <strain evidence="4">GSM-AAB239-AS_SAM_17_03QT</strain>
        <tissue evidence="4">Leaf</tissue>
    </source>
</reference>